<dbReference type="RefSeq" id="WP_070247441.1">
    <property type="nucleotide sequence ID" value="NZ_LROM01000071.1"/>
</dbReference>
<protein>
    <recommendedName>
        <fullName evidence="3">DUF3606 domain-containing protein</fullName>
    </recommendedName>
</protein>
<dbReference type="Pfam" id="PF12244">
    <property type="entry name" value="DUF3606"/>
    <property type="match status" value="1"/>
</dbReference>
<dbReference type="EMBL" id="LROM01000071">
    <property type="protein sequence ID" value="OFA03925.1"/>
    <property type="molecule type" value="Genomic_DNA"/>
</dbReference>
<reference evidence="2" key="1">
    <citation type="journal article" date="2016" name="Front. Microbiol.">
        <title>Molecular Keys to the Janthinobacterium and Duganella spp. Interaction with the Plant Pathogen Fusarium graminearum.</title>
        <authorList>
            <person name="Haack F.S."/>
            <person name="Poehlein A."/>
            <person name="Kroger C."/>
            <person name="Voigt C.A."/>
            <person name="Piepenbring M."/>
            <person name="Bode H.B."/>
            <person name="Daniel R."/>
            <person name="Schafer W."/>
            <person name="Streit W.R."/>
        </authorList>
    </citation>
    <scope>NUCLEOTIDE SEQUENCE [LARGE SCALE GENOMIC DNA]</scope>
    <source>
        <strain evidence="2">T54</strain>
    </source>
</reference>
<evidence type="ECO:0008006" key="3">
    <source>
        <dbReference type="Google" id="ProtNLM"/>
    </source>
</evidence>
<keyword evidence="2" id="KW-1185">Reference proteome</keyword>
<gene>
    <name evidence="1" type="ORF">DUPY_17400</name>
</gene>
<dbReference type="Proteomes" id="UP000175989">
    <property type="component" value="Unassembled WGS sequence"/>
</dbReference>
<dbReference type="InterPro" id="IPR022037">
    <property type="entry name" value="DUF3606"/>
</dbReference>
<dbReference type="AlphaFoldDB" id="A0A1E7WVX8"/>
<sequence>MQAYSNTNATVATRQGFINPNHVQEVRYWAEEFHIPPARLIAVVREVGRNLYEVRKRLAM</sequence>
<evidence type="ECO:0000313" key="2">
    <source>
        <dbReference type="Proteomes" id="UP000175989"/>
    </source>
</evidence>
<evidence type="ECO:0000313" key="1">
    <source>
        <dbReference type="EMBL" id="OFA03925.1"/>
    </source>
</evidence>
<comment type="caution">
    <text evidence="1">The sequence shown here is derived from an EMBL/GenBank/DDBJ whole genome shotgun (WGS) entry which is preliminary data.</text>
</comment>
<organism evidence="1 2">
    <name type="scientific">Duganella phyllosphaerae</name>
    <dbReference type="NCBI Taxonomy" id="762836"/>
    <lineage>
        <taxon>Bacteria</taxon>
        <taxon>Pseudomonadati</taxon>
        <taxon>Pseudomonadota</taxon>
        <taxon>Betaproteobacteria</taxon>
        <taxon>Burkholderiales</taxon>
        <taxon>Oxalobacteraceae</taxon>
        <taxon>Telluria group</taxon>
        <taxon>Duganella</taxon>
    </lineage>
</organism>
<dbReference type="OrthoDB" id="8779593at2"/>
<name>A0A1E7WVX8_9BURK</name>
<accession>A0A1E7WVX8</accession>
<proteinExistence type="predicted"/>